<dbReference type="EMBL" id="CAJGYO010000003">
    <property type="protein sequence ID" value="CAD6220257.1"/>
    <property type="molecule type" value="Genomic_DNA"/>
</dbReference>
<gene>
    <name evidence="5" type="ORF">NCGR_LOCUS13805</name>
</gene>
<name>A0A811N3I7_9POAL</name>
<dbReference type="OrthoDB" id="774873at2759"/>
<dbReference type="Proteomes" id="UP000604825">
    <property type="component" value="Unassembled WGS sequence"/>
</dbReference>
<proteinExistence type="predicted"/>
<dbReference type="Pfam" id="PF20235">
    <property type="entry name" value="PIR2-like_helical"/>
    <property type="match status" value="1"/>
</dbReference>
<feature type="region of interest" description="Disordered" evidence="3">
    <location>
        <begin position="403"/>
        <end position="428"/>
    </location>
</feature>
<dbReference type="SMART" id="SM00184">
    <property type="entry name" value="RING"/>
    <property type="match status" value="1"/>
</dbReference>
<feature type="compositionally biased region" description="Polar residues" evidence="3">
    <location>
        <begin position="322"/>
        <end position="333"/>
    </location>
</feature>
<dbReference type="CDD" id="cd23128">
    <property type="entry name" value="RING-HC_MIP1-like"/>
    <property type="match status" value="1"/>
</dbReference>
<accession>A0A811N3I7</accession>
<dbReference type="PANTHER" id="PTHR46405">
    <property type="entry name" value="OS05G0141500 PROTEIN"/>
    <property type="match status" value="1"/>
</dbReference>
<keyword evidence="2" id="KW-0175">Coiled coil</keyword>
<evidence type="ECO:0000256" key="3">
    <source>
        <dbReference type="SAM" id="MobiDB-lite"/>
    </source>
</evidence>
<sequence>MDIIIISTNETRDFVAPHWFLPDKHTLAMGAAGNGSNPYCSHVGERDDKSSDKKLGPDFTAAEMQASPVNGDLSLIRVKLEQSWLSVQAFIAEHVTPKDIDLAWSEEVVVGLDGFRYVGCNDLRDVALNSLHMFFKTAVDILSCQGYTEDAVVNAVVDSALCYQFDGPITKIAEHARTLLQSGNHLVDRSYSENVDTVLHMLGLYFLCNASSLMKKYCPFFTLGDALWCILLCDMDISIARAAFAPMSGYGNGQSEGYAHSQSDLCEGRESVNELSEEYSCSATESPALFEPPQSEAIQMTWSNFLTNYIVSFQKFGGKNQDAPSAQDENSPSVPRAVNKKETKSKRSKTNSIKSQKDSGKDLVVFKNIPQVKGIISKTSLRMLKENKTLTAFLASAHSTLAGTSEVASEKDSQTSMLVPTKPRSGPCSVKRGYSPAVVSIGSLSYPPSCSSNSSSSAMGKAEPRQRMEPDVVHFSLPNTPAEGFEFHFSREGLQTTWVPKHRKEELALKLVQRLGELKLEVQVWTDWANKRVMQSTNRLVNERTILFSLKKDKADFEGPDVFTRKRLEETQRAIDSTSCELDRVNSLVQELTDKISLCRREKKSVQLQGEQSDASLASILSKKTEAMNRLKSMETEKILLQEEIAAERSKLSKLLQSLEQARRHEDVLTKRCQEGEKMIDALMKQVNFERTELERILTSGRAKSSHLLLKAHNDQEWLQTSIKNLTQQIAEMSSRNKPLSITNFMGRPGFVIDSVQREQECAMCLEEEVSVVFLPCGHQVVCAGCNQRHRDGGMTECPSCRSPIKRRICARFPDS</sequence>
<dbReference type="GO" id="GO:0008270">
    <property type="term" value="F:zinc ion binding"/>
    <property type="evidence" value="ECO:0007669"/>
    <property type="project" value="UniProtKB-KW"/>
</dbReference>
<keyword evidence="1" id="KW-0479">Metal-binding</keyword>
<dbReference type="PANTHER" id="PTHR46405:SF1">
    <property type="entry name" value="E3 UBIQUITIN-PROTEIN LIGASE RF4-RELATED"/>
    <property type="match status" value="1"/>
</dbReference>
<comment type="caution">
    <text evidence="5">The sequence shown here is derived from an EMBL/GenBank/DDBJ whole genome shotgun (WGS) entry which is preliminary data.</text>
</comment>
<evidence type="ECO:0000313" key="6">
    <source>
        <dbReference type="Proteomes" id="UP000604825"/>
    </source>
</evidence>
<evidence type="ECO:0000256" key="1">
    <source>
        <dbReference type="PROSITE-ProRule" id="PRU00175"/>
    </source>
</evidence>
<organism evidence="5 6">
    <name type="scientific">Miscanthus lutarioriparius</name>
    <dbReference type="NCBI Taxonomy" id="422564"/>
    <lineage>
        <taxon>Eukaryota</taxon>
        <taxon>Viridiplantae</taxon>
        <taxon>Streptophyta</taxon>
        <taxon>Embryophyta</taxon>
        <taxon>Tracheophyta</taxon>
        <taxon>Spermatophyta</taxon>
        <taxon>Magnoliopsida</taxon>
        <taxon>Liliopsida</taxon>
        <taxon>Poales</taxon>
        <taxon>Poaceae</taxon>
        <taxon>PACMAD clade</taxon>
        <taxon>Panicoideae</taxon>
        <taxon>Andropogonodae</taxon>
        <taxon>Andropogoneae</taxon>
        <taxon>Saccharinae</taxon>
        <taxon>Miscanthus</taxon>
    </lineage>
</organism>
<feature type="domain" description="RING-type" evidence="4">
    <location>
        <begin position="762"/>
        <end position="802"/>
    </location>
</feature>
<protein>
    <recommendedName>
        <fullName evidence="4">RING-type domain-containing protein</fullName>
    </recommendedName>
</protein>
<dbReference type="PROSITE" id="PS50089">
    <property type="entry name" value="ZF_RING_2"/>
    <property type="match status" value="1"/>
</dbReference>
<dbReference type="AlphaFoldDB" id="A0A811N3I7"/>
<evidence type="ECO:0000256" key="2">
    <source>
        <dbReference type="SAM" id="Coils"/>
    </source>
</evidence>
<reference evidence="5" key="1">
    <citation type="submission" date="2020-10" db="EMBL/GenBank/DDBJ databases">
        <authorList>
            <person name="Han B."/>
            <person name="Lu T."/>
            <person name="Zhao Q."/>
            <person name="Huang X."/>
            <person name="Zhao Y."/>
        </authorList>
    </citation>
    <scope>NUCLEOTIDE SEQUENCE</scope>
</reference>
<dbReference type="InterPro" id="IPR046527">
    <property type="entry name" value="PIR2-like_helical"/>
</dbReference>
<keyword evidence="6" id="KW-1185">Reference proteome</keyword>
<evidence type="ECO:0000313" key="5">
    <source>
        <dbReference type="EMBL" id="CAD6220257.1"/>
    </source>
</evidence>
<keyword evidence="1" id="KW-0862">Zinc</keyword>
<dbReference type="InterPro" id="IPR001841">
    <property type="entry name" value="Znf_RING"/>
</dbReference>
<dbReference type="Pfam" id="PF13920">
    <property type="entry name" value="zf-C3HC4_3"/>
    <property type="match status" value="1"/>
</dbReference>
<dbReference type="InterPro" id="IPR013083">
    <property type="entry name" value="Znf_RING/FYVE/PHD"/>
</dbReference>
<dbReference type="SUPFAM" id="SSF57850">
    <property type="entry name" value="RING/U-box"/>
    <property type="match status" value="1"/>
</dbReference>
<dbReference type="Gene3D" id="3.30.40.10">
    <property type="entry name" value="Zinc/RING finger domain, C3HC4 (zinc finger)"/>
    <property type="match status" value="1"/>
</dbReference>
<keyword evidence="1" id="KW-0863">Zinc-finger</keyword>
<dbReference type="InterPro" id="IPR046934">
    <property type="entry name" value="PIR2-like"/>
</dbReference>
<feature type="coiled-coil region" evidence="2">
    <location>
        <begin position="575"/>
        <end position="665"/>
    </location>
</feature>
<feature type="region of interest" description="Disordered" evidence="3">
    <location>
        <begin position="320"/>
        <end position="357"/>
    </location>
</feature>
<evidence type="ECO:0000259" key="4">
    <source>
        <dbReference type="PROSITE" id="PS50089"/>
    </source>
</evidence>